<feature type="transmembrane region" description="Helical" evidence="3">
    <location>
        <begin position="77"/>
        <end position="95"/>
    </location>
</feature>
<keyword evidence="3" id="KW-0472">Membrane</keyword>
<dbReference type="InterPro" id="IPR050879">
    <property type="entry name" value="Acyltransferase_3"/>
</dbReference>
<feature type="transmembrane region" description="Helical" evidence="3">
    <location>
        <begin position="215"/>
        <end position="233"/>
    </location>
</feature>
<feature type="transmembrane region" description="Helical" evidence="3">
    <location>
        <begin position="49"/>
        <end position="70"/>
    </location>
</feature>
<feature type="transmembrane region" description="Helical" evidence="3">
    <location>
        <begin position="12"/>
        <end position="29"/>
    </location>
</feature>
<sequence length="289" mass="33231">MVIFHFSRFVDIWGHWLASFLYMSNWWYIITDVGYFAQFGQPSPLLHLWSLAVEEQFYLFWPFFLILGITLMPKRKWLIGTIVLLAFASVLDMALLHQPGLMDTSRIYYGTDTRAFSLLIGAVLAFCLPSEKMAGEVFDTKCLRITFETVGTAGLVILFWMFWQINQYDTFLYRGGMVIQCLATVAVISAAVHPSTWISRILGFRPLRWLGVRSYGIYLWHYPVIVLTFSSATADGQSLFRIIIQIAAVLLIASVSWKFIEKPVRYKVKGGTWRKKGRTSDLTGVFEKQ</sequence>
<evidence type="ECO:0000256" key="1">
    <source>
        <dbReference type="ARBA" id="ARBA00004370"/>
    </source>
</evidence>
<comment type="subcellular location">
    <subcellularLocation>
        <location evidence="1">Membrane</location>
    </subcellularLocation>
</comment>
<feature type="transmembrane region" description="Helical" evidence="3">
    <location>
        <begin position="115"/>
        <end position="133"/>
    </location>
</feature>
<dbReference type="PANTHER" id="PTHR23028">
    <property type="entry name" value="ACETYLTRANSFERASE"/>
    <property type="match status" value="1"/>
</dbReference>
<feature type="transmembrane region" description="Helical" evidence="3">
    <location>
        <begin position="171"/>
        <end position="194"/>
    </location>
</feature>
<dbReference type="Proteomes" id="UP000658382">
    <property type="component" value="Unassembled WGS sequence"/>
</dbReference>
<accession>A0A917UVQ3</accession>
<proteinExistence type="inferred from homology"/>
<dbReference type="AlphaFoldDB" id="A0A917UVQ3"/>
<evidence type="ECO:0000256" key="3">
    <source>
        <dbReference type="SAM" id="Phobius"/>
    </source>
</evidence>
<feature type="transmembrane region" description="Helical" evidence="3">
    <location>
        <begin position="239"/>
        <end position="260"/>
    </location>
</feature>
<dbReference type="PANTHER" id="PTHR23028:SF53">
    <property type="entry name" value="ACYL_TRANSF_3 DOMAIN-CONTAINING PROTEIN"/>
    <property type="match status" value="1"/>
</dbReference>
<organism evidence="5 6">
    <name type="scientific">Lentibacillus kapialis</name>
    <dbReference type="NCBI Taxonomy" id="340214"/>
    <lineage>
        <taxon>Bacteria</taxon>
        <taxon>Bacillati</taxon>
        <taxon>Bacillota</taxon>
        <taxon>Bacilli</taxon>
        <taxon>Bacillales</taxon>
        <taxon>Bacillaceae</taxon>
        <taxon>Lentibacillus</taxon>
    </lineage>
</organism>
<protein>
    <recommendedName>
        <fullName evidence="4">Acyltransferase 3 domain-containing protein</fullName>
    </recommendedName>
</protein>
<reference evidence="5" key="1">
    <citation type="journal article" date="2014" name="Int. J. Syst. Evol. Microbiol.">
        <title>Complete genome sequence of Corynebacterium casei LMG S-19264T (=DSM 44701T), isolated from a smear-ripened cheese.</title>
        <authorList>
            <consortium name="US DOE Joint Genome Institute (JGI-PGF)"/>
            <person name="Walter F."/>
            <person name="Albersmeier A."/>
            <person name="Kalinowski J."/>
            <person name="Ruckert C."/>
        </authorList>
    </citation>
    <scope>NUCLEOTIDE SEQUENCE</scope>
    <source>
        <strain evidence="5">JCM 12580</strain>
    </source>
</reference>
<feature type="transmembrane region" description="Helical" evidence="3">
    <location>
        <begin position="145"/>
        <end position="165"/>
    </location>
</feature>
<name>A0A917UVQ3_9BACI</name>
<dbReference type="GO" id="GO:0009103">
    <property type="term" value="P:lipopolysaccharide biosynthetic process"/>
    <property type="evidence" value="ECO:0007669"/>
    <property type="project" value="TreeGrafter"/>
</dbReference>
<evidence type="ECO:0000313" key="6">
    <source>
        <dbReference type="Proteomes" id="UP000658382"/>
    </source>
</evidence>
<keyword evidence="3" id="KW-0812">Transmembrane</keyword>
<keyword evidence="6" id="KW-1185">Reference proteome</keyword>
<dbReference type="EMBL" id="BMNQ01000007">
    <property type="protein sequence ID" value="GGJ88662.1"/>
    <property type="molecule type" value="Genomic_DNA"/>
</dbReference>
<dbReference type="GO" id="GO:0016020">
    <property type="term" value="C:membrane"/>
    <property type="evidence" value="ECO:0007669"/>
    <property type="project" value="TreeGrafter"/>
</dbReference>
<dbReference type="InterPro" id="IPR002656">
    <property type="entry name" value="Acyl_transf_3_dom"/>
</dbReference>
<evidence type="ECO:0000256" key="2">
    <source>
        <dbReference type="ARBA" id="ARBA00007400"/>
    </source>
</evidence>
<dbReference type="GO" id="GO:0016747">
    <property type="term" value="F:acyltransferase activity, transferring groups other than amino-acyl groups"/>
    <property type="evidence" value="ECO:0007669"/>
    <property type="project" value="InterPro"/>
</dbReference>
<evidence type="ECO:0000259" key="4">
    <source>
        <dbReference type="Pfam" id="PF01757"/>
    </source>
</evidence>
<comment type="similarity">
    <text evidence="2">Belongs to the acyltransferase 3 family.</text>
</comment>
<reference evidence="5" key="2">
    <citation type="submission" date="2020-09" db="EMBL/GenBank/DDBJ databases">
        <authorList>
            <person name="Sun Q."/>
            <person name="Ohkuma M."/>
        </authorList>
    </citation>
    <scope>NUCLEOTIDE SEQUENCE</scope>
    <source>
        <strain evidence="5">JCM 12580</strain>
    </source>
</reference>
<evidence type="ECO:0000313" key="5">
    <source>
        <dbReference type="EMBL" id="GGJ88662.1"/>
    </source>
</evidence>
<gene>
    <name evidence="5" type="ORF">GCM10007063_08970</name>
</gene>
<dbReference type="Pfam" id="PF01757">
    <property type="entry name" value="Acyl_transf_3"/>
    <property type="match status" value="1"/>
</dbReference>
<keyword evidence="3" id="KW-1133">Transmembrane helix</keyword>
<dbReference type="RefSeq" id="WP_229671678.1">
    <property type="nucleotide sequence ID" value="NZ_BMNQ01000007.1"/>
</dbReference>
<feature type="domain" description="Acyltransferase 3" evidence="4">
    <location>
        <begin position="13"/>
        <end position="256"/>
    </location>
</feature>
<comment type="caution">
    <text evidence="5">The sequence shown here is derived from an EMBL/GenBank/DDBJ whole genome shotgun (WGS) entry which is preliminary data.</text>
</comment>